<organism evidence="10 11">
    <name type="scientific">Martelella endophytica</name>
    <dbReference type="NCBI Taxonomy" id="1486262"/>
    <lineage>
        <taxon>Bacteria</taxon>
        <taxon>Pseudomonadati</taxon>
        <taxon>Pseudomonadota</taxon>
        <taxon>Alphaproteobacteria</taxon>
        <taxon>Hyphomicrobiales</taxon>
        <taxon>Aurantimonadaceae</taxon>
        <taxon>Martelella</taxon>
    </lineage>
</organism>
<comment type="subcellular location">
    <subcellularLocation>
        <location evidence="1 8">Cell membrane</location>
        <topology evidence="1 8">Multi-pass membrane protein</topology>
    </subcellularLocation>
</comment>
<keyword evidence="7 8" id="KW-0472">Membrane</keyword>
<dbReference type="InterPro" id="IPR000515">
    <property type="entry name" value="MetI-like"/>
</dbReference>
<feature type="domain" description="ABC transmembrane type-1" evidence="9">
    <location>
        <begin position="198"/>
        <end position="406"/>
    </location>
</feature>
<keyword evidence="3 8" id="KW-0813">Transport</keyword>
<feature type="transmembrane region" description="Helical" evidence="8">
    <location>
        <begin position="339"/>
        <end position="358"/>
    </location>
</feature>
<accession>A0A0D5LS84</accession>
<evidence type="ECO:0000256" key="1">
    <source>
        <dbReference type="ARBA" id="ARBA00004651"/>
    </source>
</evidence>
<evidence type="ECO:0000256" key="2">
    <source>
        <dbReference type="ARBA" id="ARBA00007069"/>
    </source>
</evidence>
<dbReference type="PANTHER" id="PTHR42929">
    <property type="entry name" value="INNER MEMBRANE ABC TRANSPORTER PERMEASE PROTEIN YDCU-RELATED-RELATED"/>
    <property type="match status" value="1"/>
</dbReference>
<gene>
    <name evidence="10" type="ORF">TM49_15940</name>
</gene>
<dbReference type="PROSITE" id="PS50928">
    <property type="entry name" value="ABC_TM1"/>
    <property type="match status" value="1"/>
</dbReference>
<evidence type="ECO:0000256" key="6">
    <source>
        <dbReference type="ARBA" id="ARBA00022989"/>
    </source>
</evidence>
<keyword evidence="4" id="KW-1003">Cell membrane</keyword>
<reference evidence="10 11" key="1">
    <citation type="journal article" date="2015" name="Genome Announc.">
        <title>Complete genome sequence of Martelella endophytica YC6887, which has antifungal activity associated with a halophyte.</title>
        <authorList>
            <person name="Khan A."/>
            <person name="Khan H."/>
            <person name="Chung E.J."/>
            <person name="Hossain M.T."/>
            <person name="Chung Y.R."/>
        </authorList>
    </citation>
    <scope>NUCLEOTIDE SEQUENCE [LARGE SCALE GENOMIC DNA]</scope>
    <source>
        <strain evidence="10">YC6887</strain>
    </source>
</reference>
<evidence type="ECO:0000256" key="5">
    <source>
        <dbReference type="ARBA" id="ARBA00022692"/>
    </source>
</evidence>
<evidence type="ECO:0000313" key="11">
    <source>
        <dbReference type="Proteomes" id="UP000032611"/>
    </source>
</evidence>
<dbReference type="OrthoDB" id="9807047at2"/>
<name>A0A0D5LS84_MAREN</name>
<feature type="transmembrane region" description="Helical" evidence="8">
    <location>
        <begin position="231"/>
        <end position="248"/>
    </location>
</feature>
<dbReference type="RefSeq" id="WP_045682718.1">
    <property type="nucleotide sequence ID" value="NZ_CP010803.1"/>
</dbReference>
<dbReference type="Gene3D" id="1.10.3720.10">
    <property type="entry name" value="MetI-like"/>
    <property type="match status" value="1"/>
</dbReference>
<dbReference type="HOGENOM" id="CLU_039052_0_0_5"/>
<dbReference type="GO" id="GO:0005886">
    <property type="term" value="C:plasma membrane"/>
    <property type="evidence" value="ECO:0007669"/>
    <property type="project" value="UniProtKB-SubCell"/>
</dbReference>
<evidence type="ECO:0000313" key="10">
    <source>
        <dbReference type="EMBL" id="AJY46825.1"/>
    </source>
</evidence>
<dbReference type="Pfam" id="PF00528">
    <property type="entry name" value="BPD_transp_1"/>
    <property type="match status" value="1"/>
</dbReference>
<feature type="transmembrane region" description="Helical" evidence="8">
    <location>
        <begin position="29"/>
        <end position="49"/>
    </location>
</feature>
<evidence type="ECO:0000256" key="7">
    <source>
        <dbReference type="ARBA" id="ARBA00023136"/>
    </source>
</evidence>
<proteinExistence type="inferred from homology"/>
<protein>
    <submittedName>
        <fullName evidence="10">ABC transporter permease</fullName>
    </submittedName>
</protein>
<dbReference type="AlphaFoldDB" id="A0A0D5LS84"/>
<feature type="transmembrane region" description="Helical" evidence="8">
    <location>
        <begin position="193"/>
        <end position="219"/>
    </location>
</feature>
<feature type="transmembrane region" description="Helical" evidence="8">
    <location>
        <begin position="385"/>
        <end position="406"/>
    </location>
</feature>
<feature type="transmembrane region" description="Helical" evidence="8">
    <location>
        <begin position="285"/>
        <end position="307"/>
    </location>
</feature>
<keyword evidence="11" id="KW-1185">Reference proteome</keyword>
<evidence type="ECO:0000256" key="3">
    <source>
        <dbReference type="ARBA" id="ARBA00022448"/>
    </source>
</evidence>
<evidence type="ECO:0000256" key="4">
    <source>
        <dbReference type="ARBA" id="ARBA00022475"/>
    </source>
</evidence>
<dbReference type="SUPFAM" id="SSF161098">
    <property type="entry name" value="MetI-like"/>
    <property type="match status" value="1"/>
</dbReference>
<dbReference type="EMBL" id="CP010803">
    <property type="protein sequence ID" value="AJY46825.1"/>
    <property type="molecule type" value="Genomic_DNA"/>
</dbReference>
<evidence type="ECO:0000256" key="8">
    <source>
        <dbReference type="RuleBase" id="RU363032"/>
    </source>
</evidence>
<dbReference type="PANTHER" id="PTHR42929:SF5">
    <property type="entry name" value="ABC TRANSPORTER PERMEASE PROTEIN"/>
    <property type="match status" value="1"/>
</dbReference>
<sequence>MAQEQILTQEGKPLKQALRRALRREKMRSILLIAPLLAFVLVAFIAPIADMLFRSVENGIVADTLPETVVALQDWDPSTGELPDEAAYVALYDDLTVAVEKKIHTRLGSRLNYEQSGMSSLFRKAGRTVRSIEPGSPDMKQQLIDSDAAWGNLDTWALLKRYSGRYTPGYFLNAVDAEMNADGIEMKPDNERIYLYLFVRTLMLSLIITFSCLVLGYPISYLLAHLPLRKANLLMVLVLLPFWTSLLVRTSAWKVLLQQQGVINDLLVWAGIVDNTHRLVMINNATGTIIAMTHILLPFMILPLYSVMKTISPTYVRAARSLGATSWTSFWRVYFPQSVPGIGAGAVLVFILSIGYYITPELVGGTSGIFISNRIAYHISSSLNWGLAAALGTLLLVVVLFMFVLYDRIVGIDNVKLG</sequence>
<dbReference type="STRING" id="1486262.TM49_15940"/>
<evidence type="ECO:0000259" key="9">
    <source>
        <dbReference type="PROSITE" id="PS50928"/>
    </source>
</evidence>
<comment type="similarity">
    <text evidence="2">Belongs to the binding-protein-dependent transport system permease family. CysTW subfamily.</text>
</comment>
<dbReference type="KEGG" id="mey:TM49_15940"/>
<dbReference type="CDD" id="cd06261">
    <property type="entry name" value="TM_PBP2"/>
    <property type="match status" value="1"/>
</dbReference>
<keyword evidence="5 8" id="KW-0812">Transmembrane</keyword>
<dbReference type="PATRIC" id="fig|1486262.3.peg.3293"/>
<dbReference type="GO" id="GO:0055085">
    <property type="term" value="P:transmembrane transport"/>
    <property type="evidence" value="ECO:0007669"/>
    <property type="project" value="InterPro"/>
</dbReference>
<dbReference type="InterPro" id="IPR035906">
    <property type="entry name" value="MetI-like_sf"/>
</dbReference>
<keyword evidence="6 8" id="KW-1133">Transmembrane helix</keyword>
<dbReference type="Proteomes" id="UP000032611">
    <property type="component" value="Chromosome"/>
</dbReference>